<feature type="region of interest" description="Disordered" evidence="1">
    <location>
        <begin position="61"/>
        <end position="116"/>
    </location>
</feature>
<feature type="compositionally biased region" description="Polar residues" evidence="1">
    <location>
        <begin position="12"/>
        <end position="26"/>
    </location>
</feature>
<feature type="region of interest" description="Disordered" evidence="1">
    <location>
        <begin position="1"/>
        <end position="43"/>
    </location>
</feature>
<reference evidence="2" key="2">
    <citation type="journal article" date="2006" name="PLoS Pathog.">
        <title>New perspectives on host-parasite interplay by comparative transcriptomic and proteomic analyses of Schistosoma japonicum.</title>
        <authorList>
            <person name="Liu F."/>
            <person name="Lu J."/>
            <person name="Hu W."/>
            <person name="Wang S.Y."/>
            <person name="Cui S.J."/>
            <person name="Chi M."/>
            <person name="Yan Q."/>
            <person name="Wang X.R."/>
            <person name="Song H.D."/>
            <person name="Xu X.N."/>
            <person name="Wang J.J."/>
            <person name="Zhang X.L."/>
            <person name="Zhang X."/>
            <person name="Wang Z.Q."/>
            <person name="Xue C.L."/>
            <person name="Brindley P.J."/>
            <person name="McManus D.P."/>
            <person name="Yang P.Y."/>
            <person name="Feng Z."/>
            <person name="Chen Z."/>
            <person name="Han Z.G."/>
        </authorList>
    </citation>
    <scope>NUCLEOTIDE SEQUENCE</scope>
</reference>
<evidence type="ECO:0000313" key="2">
    <source>
        <dbReference type="EMBL" id="AAW25720.1"/>
    </source>
</evidence>
<feature type="compositionally biased region" description="Basic residues" evidence="1">
    <location>
        <begin position="95"/>
        <end position="116"/>
    </location>
</feature>
<protein>
    <submittedName>
        <fullName evidence="2">SJCHGC06468 protein</fullName>
    </submittedName>
</protein>
<dbReference type="AlphaFoldDB" id="Q5DEN6"/>
<organism evidence="2">
    <name type="scientific">Schistosoma japonicum</name>
    <name type="common">Blood fluke</name>
    <dbReference type="NCBI Taxonomy" id="6182"/>
    <lineage>
        <taxon>Eukaryota</taxon>
        <taxon>Metazoa</taxon>
        <taxon>Spiralia</taxon>
        <taxon>Lophotrochozoa</taxon>
        <taxon>Platyhelminthes</taxon>
        <taxon>Trematoda</taxon>
        <taxon>Digenea</taxon>
        <taxon>Strigeidida</taxon>
        <taxon>Schistosomatoidea</taxon>
        <taxon>Schistosomatidae</taxon>
        <taxon>Schistosoma</taxon>
    </lineage>
</organism>
<dbReference type="EMBL" id="AY813988">
    <property type="protein sequence ID" value="AAW25720.1"/>
    <property type="molecule type" value="mRNA"/>
</dbReference>
<feature type="compositionally biased region" description="Polar residues" evidence="1">
    <location>
        <begin position="61"/>
        <end position="76"/>
    </location>
</feature>
<proteinExistence type="evidence at transcript level"/>
<evidence type="ECO:0000256" key="1">
    <source>
        <dbReference type="SAM" id="MobiDB-lite"/>
    </source>
</evidence>
<sequence length="116" mass="13086">MRKRVKSKGVTVFTSVDDSPTPNINEVPTKPGLKRTSWASEAPVSKKQEILEVMQVMSTVPSEQASEYNLKSVSFSKQKKQRKVRDLKMKSHQNNSKKKNKNPKPGKPLRGHGKNN</sequence>
<accession>Q5DEN6</accession>
<name>Q5DEN6_SCHJA</name>
<reference evidence="2" key="1">
    <citation type="submission" date="2004-11" db="EMBL/GenBank/DDBJ databases">
        <title>The full-length cDNA sequences of Schistosoma japonicum genes.</title>
        <authorList>
            <person name="Han Z."/>
        </authorList>
    </citation>
    <scope>NUCLEOTIDE SEQUENCE</scope>
</reference>